<dbReference type="GO" id="GO:0006139">
    <property type="term" value="P:nucleobase-containing compound metabolic process"/>
    <property type="evidence" value="ECO:0007669"/>
    <property type="project" value="InterPro"/>
</dbReference>
<dbReference type="PRINTS" id="PR00094">
    <property type="entry name" value="ADENYLTKNASE"/>
</dbReference>
<dbReference type="InterPro" id="IPR027417">
    <property type="entry name" value="P-loop_NTPase"/>
</dbReference>
<dbReference type="GO" id="GO:0019205">
    <property type="term" value="F:nucleobase-containing compound kinase activity"/>
    <property type="evidence" value="ECO:0007669"/>
    <property type="project" value="InterPro"/>
</dbReference>
<keyword evidence="2" id="KW-0547">Nucleotide-binding</keyword>
<dbReference type="GO" id="GO:0005524">
    <property type="term" value="F:ATP binding"/>
    <property type="evidence" value="ECO:0007669"/>
    <property type="project" value="InterPro"/>
</dbReference>
<keyword evidence="1" id="KW-0808">Transferase</keyword>
<keyword evidence="3" id="KW-0418">Kinase</keyword>
<organism evidence="4">
    <name type="scientific">marine metagenome</name>
    <dbReference type="NCBI Taxonomy" id="408172"/>
    <lineage>
        <taxon>unclassified sequences</taxon>
        <taxon>metagenomes</taxon>
        <taxon>ecological metagenomes</taxon>
    </lineage>
</organism>
<evidence type="ECO:0000256" key="3">
    <source>
        <dbReference type="ARBA" id="ARBA00022777"/>
    </source>
</evidence>
<evidence type="ECO:0000313" key="4">
    <source>
        <dbReference type="EMBL" id="SVC80030.1"/>
    </source>
</evidence>
<dbReference type="SUPFAM" id="SSF52540">
    <property type="entry name" value="P-loop containing nucleoside triphosphate hydrolases"/>
    <property type="match status" value="1"/>
</dbReference>
<accession>A0A382Q4V1</accession>
<feature type="non-terminal residue" evidence="4">
    <location>
        <position position="1"/>
    </location>
</feature>
<evidence type="ECO:0000256" key="2">
    <source>
        <dbReference type="ARBA" id="ARBA00022741"/>
    </source>
</evidence>
<dbReference type="AlphaFoldDB" id="A0A382Q4V1"/>
<dbReference type="Gene3D" id="3.40.50.300">
    <property type="entry name" value="P-loop containing nucleotide triphosphate hydrolases"/>
    <property type="match status" value="1"/>
</dbReference>
<gene>
    <name evidence="4" type="ORF">METZ01_LOCUS332884</name>
</gene>
<sequence>DQTGEPLLLRDDDKEETVRERLRVYSDQTAPLVDFYNQLANENNDTCYAVVAGTGPTEEIRDRIFAVIDAV</sequence>
<dbReference type="EMBL" id="UINC01111658">
    <property type="protein sequence ID" value="SVC80030.1"/>
    <property type="molecule type" value="Genomic_DNA"/>
</dbReference>
<evidence type="ECO:0008006" key="5">
    <source>
        <dbReference type="Google" id="ProtNLM"/>
    </source>
</evidence>
<evidence type="ECO:0000256" key="1">
    <source>
        <dbReference type="ARBA" id="ARBA00022679"/>
    </source>
</evidence>
<name>A0A382Q4V1_9ZZZZ</name>
<protein>
    <recommendedName>
        <fullName evidence="5">Adenylate kinase</fullName>
    </recommendedName>
</protein>
<reference evidence="4" key="1">
    <citation type="submission" date="2018-05" db="EMBL/GenBank/DDBJ databases">
        <authorList>
            <person name="Lanie J.A."/>
            <person name="Ng W.-L."/>
            <person name="Kazmierczak K.M."/>
            <person name="Andrzejewski T.M."/>
            <person name="Davidsen T.M."/>
            <person name="Wayne K.J."/>
            <person name="Tettelin H."/>
            <person name="Glass J.I."/>
            <person name="Rusch D."/>
            <person name="Podicherti R."/>
            <person name="Tsui H.-C.T."/>
            <person name="Winkler M.E."/>
        </authorList>
    </citation>
    <scope>NUCLEOTIDE SEQUENCE</scope>
</reference>
<dbReference type="InterPro" id="IPR000850">
    <property type="entry name" value="Adenylat/UMP-CMP_kin"/>
</dbReference>
<proteinExistence type="predicted"/>